<evidence type="ECO:0000313" key="4">
    <source>
        <dbReference type="Proteomes" id="UP000256661"/>
    </source>
</evidence>
<name>A0A3D9SIV7_9ACTN</name>
<dbReference type="Proteomes" id="UP000256661">
    <property type="component" value="Unassembled WGS sequence"/>
</dbReference>
<dbReference type="PANTHER" id="PTHR30627">
    <property type="entry name" value="PEPTIDOGLYCAN D,D-TRANSPEPTIDASE"/>
    <property type="match status" value="1"/>
</dbReference>
<proteinExistence type="predicted"/>
<dbReference type="EMBL" id="QTTT01000001">
    <property type="protein sequence ID" value="REE95842.1"/>
    <property type="molecule type" value="Genomic_DNA"/>
</dbReference>
<keyword evidence="4" id="KW-1185">Reference proteome</keyword>
<dbReference type="AlphaFoldDB" id="A0A3D9SIV7"/>
<gene>
    <name evidence="3" type="ORF">DFJ69_1256</name>
</gene>
<dbReference type="Gene3D" id="3.40.710.10">
    <property type="entry name" value="DD-peptidase/beta-lactamase superfamily"/>
    <property type="match status" value="1"/>
</dbReference>
<dbReference type="PANTHER" id="PTHR30627:SF24">
    <property type="entry name" value="PENICILLIN-BINDING PROTEIN 4B"/>
    <property type="match status" value="1"/>
</dbReference>
<dbReference type="GO" id="GO:0071972">
    <property type="term" value="F:peptidoglycan L,D-transpeptidase activity"/>
    <property type="evidence" value="ECO:0007669"/>
    <property type="project" value="TreeGrafter"/>
</dbReference>
<dbReference type="InterPro" id="IPR050515">
    <property type="entry name" value="Beta-lactam/transpept"/>
</dbReference>
<dbReference type="InterPro" id="IPR001460">
    <property type="entry name" value="PCN-bd_Tpept"/>
</dbReference>
<evidence type="ECO:0000259" key="1">
    <source>
        <dbReference type="Pfam" id="PF00905"/>
    </source>
</evidence>
<reference evidence="3 4" key="1">
    <citation type="submission" date="2018-08" db="EMBL/GenBank/DDBJ databases">
        <title>Sequencing the genomes of 1000 actinobacteria strains.</title>
        <authorList>
            <person name="Klenk H.-P."/>
        </authorList>
    </citation>
    <scope>NUCLEOTIDE SEQUENCE [LARGE SCALE GENOMIC DNA]</scope>
    <source>
        <strain evidence="3 4">DSM 43927</strain>
    </source>
</reference>
<accession>A0A3D9SIV7</accession>
<evidence type="ECO:0000313" key="3">
    <source>
        <dbReference type="EMBL" id="REE95842.1"/>
    </source>
</evidence>
<evidence type="ECO:0000259" key="2">
    <source>
        <dbReference type="Pfam" id="PF05223"/>
    </source>
</evidence>
<dbReference type="GO" id="GO:0008658">
    <property type="term" value="F:penicillin binding"/>
    <property type="evidence" value="ECO:0007669"/>
    <property type="project" value="InterPro"/>
</dbReference>
<feature type="domain" description="Penicillin-binding protein transpeptidase" evidence="1">
    <location>
        <begin position="233"/>
        <end position="500"/>
    </location>
</feature>
<dbReference type="InterPro" id="IPR007887">
    <property type="entry name" value="MecA_N"/>
</dbReference>
<dbReference type="InterPro" id="IPR012338">
    <property type="entry name" value="Beta-lactam/transpept-like"/>
</dbReference>
<comment type="caution">
    <text evidence="3">The sequence shown here is derived from an EMBL/GenBank/DDBJ whole genome shotgun (WGS) entry which is preliminary data.</text>
</comment>
<sequence>MLAVVVLVAGAFAFLQSRRVKGSPEIVSRDYFAAWERGGLADMGRMVADAPDDFAERHRALSNGLTVYSIELTPGPLVREGSDRAHQEYEVVRNLGGRVTWRFRATIRYGLVDRRWRVLWTPATLHPELRGPATWKLTQTEGSPTGFADRDGRPLPDTGRLQGYVVALDERYDQGPKGDPGWAVDLIERGSRPRRLAVLGGAAAQFARSIRTTLDRRLQTAAEKAISGRDDAAIVAVRPSSGEILAVADALGGRNAFLGAYPPGSTFKVVTASALLSDGMSAGAGVDCPASVVTAQRTIRNSDGLALGGTSLRRAFAASCNTTFARLGVERLGDDALASAAETFGFGGPIAPGIAALRGSFPEPESGAELAEASIGQGRVQASPLVMAMVAAAVADGTWRSPRLVDADLIRDHGERPQRSREIPNASALRTLMRAVVTDGTAERAGLPDGTAGKTGTAEVGGGEAHAWFIGYHDDLAFAVLVAHGGAGSDVAAPLAADFLKGR</sequence>
<dbReference type="SUPFAM" id="SSF56601">
    <property type="entry name" value="beta-lactamase/transpeptidase-like"/>
    <property type="match status" value="1"/>
</dbReference>
<organism evidence="3 4">
    <name type="scientific">Thermomonospora umbrina</name>
    <dbReference type="NCBI Taxonomy" id="111806"/>
    <lineage>
        <taxon>Bacteria</taxon>
        <taxon>Bacillati</taxon>
        <taxon>Actinomycetota</taxon>
        <taxon>Actinomycetes</taxon>
        <taxon>Streptosporangiales</taxon>
        <taxon>Thermomonosporaceae</taxon>
        <taxon>Thermomonospora</taxon>
    </lineage>
</organism>
<dbReference type="Pfam" id="PF00905">
    <property type="entry name" value="Transpeptidase"/>
    <property type="match status" value="1"/>
</dbReference>
<protein>
    <submittedName>
        <fullName evidence="3">Penicillin binding protein</fullName>
    </submittedName>
</protein>
<dbReference type="GO" id="GO:0071555">
    <property type="term" value="P:cell wall organization"/>
    <property type="evidence" value="ECO:0007669"/>
    <property type="project" value="TreeGrafter"/>
</dbReference>
<feature type="domain" description="NTF2-like N-terminal transpeptidase" evidence="2">
    <location>
        <begin position="28"/>
        <end position="130"/>
    </location>
</feature>
<dbReference type="GO" id="GO:0005886">
    <property type="term" value="C:plasma membrane"/>
    <property type="evidence" value="ECO:0007669"/>
    <property type="project" value="TreeGrafter"/>
</dbReference>
<dbReference type="GO" id="GO:0046677">
    <property type="term" value="P:response to antibiotic"/>
    <property type="evidence" value="ECO:0007669"/>
    <property type="project" value="InterPro"/>
</dbReference>
<dbReference type="Pfam" id="PF05223">
    <property type="entry name" value="MecA_N"/>
    <property type="match status" value="1"/>
</dbReference>